<comment type="caution">
    <text evidence="3">The sequence shown here is derived from an EMBL/GenBank/DDBJ whole genome shotgun (WGS) entry which is preliminary data.</text>
</comment>
<evidence type="ECO:0000259" key="2">
    <source>
        <dbReference type="Pfam" id="PF01464"/>
    </source>
</evidence>
<keyword evidence="1" id="KW-0472">Membrane</keyword>
<evidence type="ECO:0000313" key="6">
    <source>
        <dbReference type="EMBL" id="MTS51450.1"/>
    </source>
</evidence>
<dbReference type="EMBL" id="WMZR01000008">
    <property type="protein sequence ID" value="MTS51450.1"/>
    <property type="molecule type" value="Genomic_DNA"/>
</dbReference>
<dbReference type="EMBL" id="WMZU01000007">
    <property type="protein sequence ID" value="MTS26891.1"/>
    <property type="molecule type" value="Genomic_DNA"/>
</dbReference>
<evidence type="ECO:0000256" key="1">
    <source>
        <dbReference type="SAM" id="Phobius"/>
    </source>
</evidence>
<dbReference type="EMBL" id="JXXK01000029">
    <property type="protein sequence ID" value="KJF38846.1"/>
    <property type="molecule type" value="Genomic_DNA"/>
</dbReference>
<dbReference type="Gene3D" id="1.10.530.10">
    <property type="match status" value="1"/>
</dbReference>
<reference evidence="9 10" key="3">
    <citation type="journal article" date="2019" name="Nat. Med.">
        <title>A library of human gut bacterial isolates paired with longitudinal multiomics data enables mechanistic microbiome research.</title>
        <authorList>
            <person name="Poyet M."/>
            <person name="Groussin M."/>
            <person name="Gibbons S.M."/>
            <person name="Avila-Pacheco J."/>
            <person name="Jiang X."/>
            <person name="Kearney S.M."/>
            <person name="Perrotta A.R."/>
            <person name="Berdy B."/>
            <person name="Zhao S."/>
            <person name="Lieberman T.D."/>
            <person name="Swanson P.K."/>
            <person name="Smith M."/>
            <person name="Roesemann S."/>
            <person name="Alexander J.E."/>
            <person name="Rich S.A."/>
            <person name="Livny J."/>
            <person name="Vlamakis H."/>
            <person name="Clish C."/>
            <person name="Bullock K."/>
            <person name="Deik A."/>
            <person name="Scott J."/>
            <person name="Pierce K.A."/>
            <person name="Xavier R.J."/>
            <person name="Alm E.J."/>
        </authorList>
    </citation>
    <scope>NUCLEOTIDE SEQUENCE [LARGE SCALE GENOMIC DNA]</scope>
    <source>
        <strain evidence="5 10">BIOML-A4</strain>
        <strain evidence="6 9">BIOML-A7</strain>
    </source>
</reference>
<dbReference type="Pfam" id="PF01464">
    <property type="entry name" value="SLT"/>
    <property type="match status" value="1"/>
</dbReference>
<protein>
    <submittedName>
        <fullName evidence="3 5">Transglycosylase</fullName>
    </submittedName>
</protein>
<feature type="domain" description="Transglycosylase SLT" evidence="2">
    <location>
        <begin position="46"/>
        <end position="156"/>
    </location>
</feature>
<name>A0A0D8IX45_9FIRM</name>
<dbReference type="RefSeq" id="WP_009325493.1">
    <property type="nucleotide sequence ID" value="NZ_CATXDA010000057.1"/>
</dbReference>
<dbReference type="PANTHER" id="PTHR37423:SF5">
    <property type="entry name" value="SOLUBLE LYTIC MUREIN TRANSGLYCOSYLASE"/>
    <property type="match status" value="1"/>
</dbReference>
<evidence type="ECO:0000313" key="5">
    <source>
        <dbReference type="EMBL" id="MTS26891.1"/>
    </source>
</evidence>
<organism evidence="3 7">
    <name type="scientific">Ruthenibacterium lactatiformans</name>
    <dbReference type="NCBI Taxonomy" id="1550024"/>
    <lineage>
        <taxon>Bacteria</taxon>
        <taxon>Bacillati</taxon>
        <taxon>Bacillota</taxon>
        <taxon>Clostridia</taxon>
        <taxon>Eubacteriales</taxon>
        <taxon>Oscillospiraceae</taxon>
        <taxon>Ruthenibacterium</taxon>
    </lineage>
</organism>
<proteinExistence type="predicted"/>
<evidence type="ECO:0000313" key="10">
    <source>
        <dbReference type="Proteomes" id="UP000472755"/>
    </source>
</evidence>
<keyword evidence="1" id="KW-0812">Transmembrane</keyword>
<feature type="transmembrane region" description="Helical" evidence="1">
    <location>
        <begin position="12"/>
        <end position="31"/>
    </location>
</feature>
<dbReference type="PANTHER" id="PTHR37423">
    <property type="entry name" value="SOLUBLE LYTIC MUREIN TRANSGLYCOSYLASE-RELATED"/>
    <property type="match status" value="1"/>
</dbReference>
<dbReference type="Proteomes" id="UP000472755">
    <property type="component" value="Unassembled WGS sequence"/>
</dbReference>
<reference evidence="3" key="1">
    <citation type="submission" date="2015-02" db="EMBL/GenBank/DDBJ databases">
        <title>A novel member of the family Ruminococcaceae isolated from human feces.</title>
        <authorList>
            <person name="Shkoporov A.N."/>
            <person name="Chaplin A.V."/>
            <person name="Motuzova O.V."/>
            <person name="Kafarskaia L.I."/>
            <person name="Khokhlova E.V."/>
            <person name="Efimov B.A."/>
        </authorList>
    </citation>
    <scope>NUCLEOTIDE SEQUENCE [LARGE SCALE GENOMIC DNA]</scope>
    <source>
        <strain evidence="3">585-1</strain>
    </source>
</reference>
<gene>
    <name evidence="4" type="ORF">ASJ35_15215</name>
    <name evidence="6" type="ORF">GMD52_07830</name>
    <name evidence="5" type="ORF">GMD59_06260</name>
    <name evidence="3" type="ORF">TQ39_15565</name>
</gene>
<keyword evidence="7" id="KW-1185">Reference proteome</keyword>
<accession>A0A0D8IX45</accession>
<dbReference type="EMBL" id="LMUA01000028">
    <property type="protein sequence ID" value="KUE75134.1"/>
    <property type="molecule type" value="Genomic_DNA"/>
</dbReference>
<dbReference type="CDD" id="cd16896">
    <property type="entry name" value="LT_Slt70-like"/>
    <property type="match status" value="1"/>
</dbReference>
<dbReference type="Proteomes" id="UP000053433">
    <property type="component" value="Unassembled WGS sequence"/>
</dbReference>
<evidence type="ECO:0000313" key="7">
    <source>
        <dbReference type="Proteomes" id="UP000032483"/>
    </source>
</evidence>
<dbReference type="SUPFAM" id="SSF53955">
    <property type="entry name" value="Lysozyme-like"/>
    <property type="match status" value="1"/>
</dbReference>
<sequence length="197" mass="22131">MEQKKKHNRNIYIVLAVVLCLAGVFFVKDAVRAVEEMAYPRTYAALVQQYAAEYGVDENKVYAIIRTESGFKPEAESKVGARGLMQITDETFLWIKSKIAPGEEITFDDLFDPAVNIRFGTYLLATCLARYDGDFSTAAAAYHSGMGLVDSLLQKAEYSADGKTLTAFPYEQMNLYVHKVNKNYQKYLALYAQDEGV</sequence>
<evidence type="ECO:0000313" key="8">
    <source>
        <dbReference type="Proteomes" id="UP000053433"/>
    </source>
</evidence>
<evidence type="ECO:0000313" key="3">
    <source>
        <dbReference type="EMBL" id="KJF38846.1"/>
    </source>
</evidence>
<accession>A0A0W7TMT5</accession>
<reference evidence="4 8" key="2">
    <citation type="submission" date="2015-10" db="EMBL/GenBank/DDBJ databases">
        <title>A novel member of the family Ruminococcaceae isolated from human faeces.</title>
        <authorList>
            <person name="Shkoporov A.N."/>
            <person name="Chaplin A.V."/>
            <person name="Motuzova O.V."/>
            <person name="Kafarskaia L.I."/>
            <person name="Efimov B.A."/>
        </authorList>
    </citation>
    <scope>NUCLEOTIDE SEQUENCE [LARGE SCALE GENOMIC DNA]</scope>
    <source>
        <strain evidence="4 8">668</strain>
    </source>
</reference>
<dbReference type="Proteomes" id="UP000449193">
    <property type="component" value="Unassembled WGS sequence"/>
</dbReference>
<dbReference type="AlphaFoldDB" id="A0A0D8IX45"/>
<keyword evidence="1" id="KW-1133">Transmembrane helix</keyword>
<dbReference type="Proteomes" id="UP000032483">
    <property type="component" value="Unassembled WGS sequence"/>
</dbReference>
<dbReference type="GeneID" id="42857976"/>
<evidence type="ECO:0000313" key="9">
    <source>
        <dbReference type="Proteomes" id="UP000449193"/>
    </source>
</evidence>
<evidence type="ECO:0000313" key="4">
    <source>
        <dbReference type="EMBL" id="KUE75134.1"/>
    </source>
</evidence>
<dbReference type="InterPro" id="IPR023346">
    <property type="entry name" value="Lysozyme-like_dom_sf"/>
</dbReference>
<dbReference type="InterPro" id="IPR008258">
    <property type="entry name" value="Transglycosylase_SLT_dom_1"/>
</dbReference>